<proteinExistence type="predicted"/>
<reference evidence="2 3" key="1">
    <citation type="submission" date="2024-11" db="EMBL/GenBank/DDBJ databases">
        <title>A near-complete genome assembly of Cinchona calisaya.</title>
        <authorList>
            <person name="Lian D.C."/>
            <person name="Zhao X.W."/>
            <person name="Wei L."/>
        </authorList>
    </citation>
    <scope>NUCLEOTIDE SEQUENCE [LARGE SCALE GENOMIC DNA]</scope>
    <source>
        <tissue evidence="2">Nenye</tissue>
    </source>
</reference>
<evidence type="ECO:0000313" key="3">
    <source>
        <dbReference type="Proteomes" id="UP001630127"/>
    </source>
</evidence>
<gene>
    <name evidence="2" type="ORF">ACH5RR_000545</name>
</gene>
<keyword evidence="1" id="KW-1133">Transmembrane helix</keyword>
<keyword evidence="1" id="KW-0812">Transmembrane</keyword>
<protein>
    <submittedName>
        <fullName evidence="2">Uncharacterized protein</fullName>
    </submittedName>
</protein>
<keyword evidence="1" id="KW-0472">Membrane</keyword>
<accession>A0ABD3B0Z6</accession>
<dbReference type="Proteomes" id="UP001630127">
    <property type="component" value="Unassembled WGS sequence"/>
</dbReference>
<name>A0ABD3B0Z6_9GENT</name>
<sequence length="98" mass="11182">MKERVVGPQIGKFYYWPSPKIDAWIGGERYHPKAPFTALGTLVISYIGHLVLAIFARLYDLFDAMSNYVIDLFETRFGYLNLLANFLVSAMLKMSDAL</sequence>
<organism evidence="2 3">
    <name type="scientific">Cinchona calisaya</name>
    <dbReference type="NCBI Taxonomy" id="153742"/>
    <lineage>
        <taxon>Eukaryota</taxon>
        <taxon>Viridiplantae</taxon>
        <taxon>Streptophyta</taxon>
        <taxon>Embryophyta</taxon>
        <taxon>Tracheophyta</taxon>
        <taxon>Spermatophyta</taxon>
        <taxon>Magnoliopsida</taxon>
        <taxon>eudicotyledons</taxon>
        <taxon>Gunneridae</taxon>
        <taxon>Pentapetalae</taxon>
        <taxon>asterids</taxon>
        <taxon>lamiids</taxon>
        <taxon>Gentianales</taxon>
        <taxon>Rubiaceae</taxon>
        <taxon>Cinchonoideae</taxon>
        <taxon>Cinchoneae</taxon>
        <taxon>Cinchona</taxon>
    </lineage>
</organism>
<dbReference type="EMBL" id="JBJUIK010000001">
    <property type="protein sequence ID" value="KAL3537179.1"/>
    <property type="molecule type" value="Genomic_DNA"/>
</dbReference>
<dbReference type="AlphaFoldDB" id="A0ABD3B0Z6"/>
<evidence type="ECO:0000313" key="2">
    <source>
        <dbReference type="EMBL" id="KAL3537179.1"/>
    </source>
</evidence>
<evidence type="ECO:0000256" key="1">
    <source>
        <dbReference type="SAM" id="Phobius"/>
    </source>
</evidence>
<keyword evidence="3" id="KW-1185">Reference proteome</keyword>
<comment type="caution">
    <text evidence="2">The sequence shown here is derived from an EMBL/GenBank/DDBJ whole genome shotgun (WGS) entry which is preliminary data.</text>
</comment>
<feature type="transmembrane region" description="Helical" evidence="1">
    <location>
        <begin position="76"/>
        <end position="92"/>
    </location>
</feature>
<feature type="transmembrane region" description="Helical" evidence="1">
    <location>
        <begin position="36"/>
        <end position="56"/>
    </location>
</feature>